<sequence>MGRAVPAVIRALDILELFLDGETLTAPEITARLGLPRTTVHELVHTLTDRHYLSTVPDRPGHFRLGMRVFQLGGVFAGQLDLAREGQAAASEVAARCDETVHVAVLEGTEVVYVAKVDSTQPVRMVSAVGRRLPAHCTAVGKLLLAMLPADAFAARYPRRAALTSMTPHSIASVAALGRHLATVRANGIAYERCESNDAVACVAAPVRDHEGEVVAAMSISVPVLRWTDESAAKLTDVVRDGADALSARLGHRAGRPLPPPA</sequence>
<dbReference type="PANTHER" id="PTHR30136:SF2">
    <property type="entry name" value="TRANSCRIPTIONAL REGULATOR ICLR"/>
    <property type="match status" value="1"/>
</dbReference>
<feature type="domain" description="HTH iclR-type" evidence="4">
    <location>
        <begin position="5"/>
        <end position="67"/>
    </location>
</feature>
<dbReference type="SMART" id="SM00346">
    <property type="entry name" value="HTH_ICLR"/>
    <property type="match status" value="1"/>
</dbReference>
<protein>
    <submittedName>
        <fullName evidence="6">Transcriptional regulator</fullName>
    </submittedName>
</protein>
<proteinExistence type="predicted"/>
<evidence type="ECO:0000256" key="3">
    <source>
        <dbReference type="ARBA" id="ARBA00023163"/>
    </source>
</evidence>
<reference evidence="6" key="1">
    <citation type="submission" date="2020-08" db="EMBL/GenBank/DDBJ databases">
        <title>Whole genome shotgun sequence of Actinocatenispora sera NBRC 101916.</title>
        <authorList>
            <person name="Komaki H."/>
            <person name="Tamura T."/>
        </authorList>
    </citation>
    <scope>NUCLEOTIDE SEQUENCE</scope>
    <source>
        <strain evidence="6">NBRC 101916</strain>
    </source>
</reference>
<dbReference type="InterPro" id="IPR050707">
    <property type="entry name" value="HTH_MetabolicPath_Reg"/>
</dbReference>
<evidence type="ECO:0000259" key="4">
    <source>
        <dbReference type="PROSITE" id="PS51077"/>
    </source>
</evidence>
<dbReference type="KEGG" id="aser:Asera_57670"/>
<dbReference type="InterPro" id="IPR036388">
    <property type="entry name" value="WH-like_DNA-bd_sf"/>
</dbReference>
<dbReference type="GO" id="GO:0045892">
    <property type="term" value="P:negative regulation of DNA-templated transcription"/>
    <property type="evidence" value="ECO:0007669"/>
    <property type="project" value="TreeGrafter"/>
</dbReference>
<dbReference type="InterPro" id="IPR029016">
    <property type="entry name" value="GAF-like_dom_sf"/>
</dbReference>
<dbReference type="SUPFAM" id="SSF55781">
    <property type="entry name" value="GAF domain-like"/>
    <property type="match status" value="1"/>
</dbReference>
<feature type="domain" description="IclR-ED" evidence="5">
    <location>
        <begin position="68"/>
        <end position="252"/>
    </location>
</feature>
<dbReference type="PROSITE" id="PS51077">
    <property type="entry name" value="HTH_ICLR"/>
    <property type="match status" value="1"/>
</dbReference>
<evidence type="ECO:0000313" key="7">
    <source>
        <dbReference type="Proteomes" id="UP000680750"/>
    </source>
</evidence>
<dbReference type="GO" id="GO:0003700">
    <property type="term" value="F:DNA-binding transcription factor activity"/>
    <property type="evidence" value="ECO:0007669"/>
    <property type="project" value="TreeGrafter"/>
</dbReference>
<keyword evidence="3" id="KW-0804">Transcription</keyword>
<dbReference type="PANTHER" id="PTHR30136">
    <property type="entry name" value="HELIX-TURN-HELIX TRANSCRIPTIONAL REGULATOR, ICLR FAMILY"/>
    <property type="match status" value="1"/>
</dbReference>
<keyword evidence="2" id="KW-0238">DNA-binding</keyword>
<dbReference type="Pfam" id="PF01614">
    <property type="entry name" value="IclR_C"/>
    <property type="match status" value="1"/>
</dbReference>
<dbReference type="Gene3D" id="3.30.450.40">
    <property type="match status" value="1"/>
</dbReference>
<dbReference type="PROSITE" id="PS51078">
    <property type="entry name" value="ICLR_ED"/>
    <property type="match status" value="1"/>
</dbReference>
<dbReference type="Pfam" id="PF09339">
    <property type="entry name" value="HTH_IclR"/>
    <property type="match status" value="1"/>
</dbReference>
<dbReference type="OrthoDB" id="9000968at2"/>
<dbReference type="GO" id="GO:0003677">
    <property type="term" value="F:DNA binding"/>
    <property type="evidence" value="ECO:0007669"/>
    <property type="project" value="UniProtKB-KW"/>
</dbReference>
<dbReference type="SUPFAM" id="SSF46785">
    <property type="entry name" value="Winged helix' DNA-binding domain"/>
    <property type="match status" value="1"/>
</dbReference>
<dbReference type="InterPro" id="IPR014757">
    <property type="entry name" value="Tscrpt_reg_IclR_C"/>
</dbReference>
<accession>A0A810L8V3</accession>
<evidence type="ECO:0000256" key="1">
    <source>
        <dbReference type="ARBA" id="ARBA00023015"/>
    </source>
</evidence>
<dbReference type="Proteomes" id="UP000680750">
    <property type="component" value="Chromosome"/>
</dbReference>
<dbReference type="InterPro" id="IPR005471">
    <property type="entry name" value="Tscrpt_reg_IclR_N"/>
</dbReference>
<dbReference type="InterPro" id="IPR036390">
    <property type="entry name" value="WH_DNA-bd_sf"/>
</dbReference>
<evidence type="ECO:0000256" key="2">
    <source>
        <dbReference type="ARBA" id="ARBA00023125"/>
    </source>
</evidence>
<keyword evidence="7" id="KW-1185">Reference proteome</keyword>
<evidence type="ECO:0000313" key="6">
    <source>
        <dbReference type="EMBL" id="BCJ31659.1"/>
    </source>
</evidence>
<dbReference type="AlphaFoldDB" id="A0A810L8V3"/>
<dbReference type="Gene3D" id="1.10.10.10">
    <property type="entry name" value="Winged helix-like DNA-binding domain superfamily/Winged helix DNA-binding domain"/>
    <property type="match status" value="1"/>
</dbReference>
<gene>
    <name evidence="6" type="ORF">Asera_57670</name>
</gene>
<keyword evidence="1" id="KW-0805">Transcription regulation</keyword>
<organism evidence="6 7">
    <name type="scientific">Actinocatenispora sera</name>
    <dbReference type="NCBI Taxonomy" id="390989"/>
    <lineage>
        <taxon>Bacteria</taxon>
        <taxon>Bacillati</taxon>
        <taxon>Actinomycetota</taxon>
        <taxon>Actinomycetes</taxon>
        <taxon>Micromonosporales</taxon>
        <taxon>Micromonosporaceae</taxon>
        <taxon>Actinocatenispora</taxon>
    </lineage>
</organism>
<name>A0A810L8V3_9ACTN</name>
<evidence type="ECO:0000259" key="5">
    <source>
        <dbReference type="PROSITE" id="PS51078"/>
    </source>
</evidence>
<dbReference type="EMBL" id="AP023354">
    <property type="protein sequence ID" value="BCJ31659.1"/>
    <property type="molecule type" value="Genomic_DNA"/>
</dbReference>